<feature type="compositionally biased region" description="Basic and acidic residues" evidence="6">
    <location>
        <begin position="220"/>
        <end position="254"/>
    </location>
</feature>
<feature type="transmembrane region" description="Helical" evidence="7">
    <location>
        <begin position="20"/>
        <end position="39"/>
    </location>
</feature>
<dbReference type="InterPro" id="IPR001104">
    <property type="entry name" value="3-oxo-5_a-steroid_4-DH_C"/>
</dbReference>
<evidence type="ECO:0000256" key="6">
    <source>
        <dbReference type="SAM" id="MobiDB-lite"/>
    </source>
</evidence>
<accession>A0A165J666</accession>
<evidence type="ECO:0000313" key="9">
    <source>
        <dbReference type="EMBL" id="KZF25786.1"/>
    </source>
</evidence>
<dbReference type="PROSITE" id="PS50244">
    <property type="entry name" value="S5A_REDUCTASE"/>
    <property type="match status" value="1"/>
</dbReference>
<dbReference type="GO" id="GO:0006629">
    <property type="term" value="P:lipid metabolic process"/>
    <property type="evidence" value="ECO:0007669"/>
    <property type="project" value="InterPro"/>
</dbReference>
<dbReference type="Pfam" id="PF02544">
    <property type="entry name" value="Steroid_dh"/>
    <property type="match status" value="1"/>
</dbReference>
<protein>
    <submittedName>
        <fullName evidence="9">3-oxo-5-alpha-steroid 4-dehydrogenase</fullName>
    </submittedName>
</protein>
<dbReference type="InParanoid" id="A0A165J666"/>
<evidence type="ECO:0000256" key="2">
    <source>
        <dbReference type="ARBA" id="ARBA00007742"/>
    </source>
</evidence>
<sequence>MPVLENWLPPSRENWELVSYLWRFFPLVTTIQWLVDFYPQGKTSITSSLNIPGKIAWATMEAPGFMILVYIVYTLPARLGMGVTSLPLANWIMVLLFVIHYIYRALLAPLVFNPTMSPIHVLVWAAALVFQICNALSIGGWLGGYGPVSDADWTAMRYGYWMPLGLVVWAVGFAGNVFHDEHLRQIRRGASGAVKNERSEFDKAGGQRESDGRNGSQTTTEDKPEEKVQGESQRTEELETSVKNEKNEKNERSEKRKKVDKVYVMPHSGLFRVILYPHYLCEWIEWTGYWMMTGFTCVPARSFLLNEISTMFPRALQGKRWYVERFGREKVGARRAVIPGVV</sequence>
<keyword evidence="10" id="KW-1185">Reference proteome</keyword>
<dbReference type="OrthoDB" id="5788137at2759"/>
<evidence type="ECO:0000256" key="5">
    <source>
        <dbReference type="ARBA" id="ARBA00023136"/>
    </source>
</evidence>
<evidence type="ECO:0000256" key="1">
    <source>
        <dbReference type="ARBA" id="ARBA00004141"/>
    </source>
</evidence>
<dbReference type="OMA" id="PHYALEW"/>
<keyword evidence="5 7" id="KW-0472">Membrane</keyword>
<dbReference type="AlphaFoldDB" id="A0A165J666"/>
<dbReference type="GO" id="GO:0016020">
    <property type="term" value="C:membrane"/>
    <property type="evidence" value="ECO:0007669"/>
    <property type="project" value="UniProtKB-SubCell"/>
</dbReference>
<comment type="similarity">
    <text evidence="2">Belongs to the steroid 5-alpha reductase family.</text>
</comment>
<feature type="region of interest" description="Disordered" evidence="6">
    <location>
        <begin position="194"/>
        <end position="257"/>
    </location>
</feature>
<dbReference type="EMBL" id="KV407455">
    <property type="protein sequence ID" value="KZF25786.1"/>
    <property type="molecule type" value="Genomic_DNA"/>
</dbReference>
<feature type="transmembrane region" description="Helical" evidence="7">
    <location>
        <begin position="119"/>
        <end position="138"/>
    </location>
</feature>
<feature type="transmembrane region" description="Helical" evidence="7">
    <location>
        <begin position="51"/>
        <end position="73"/>
    </location>
</feature>
<evidence type="ECO:0000259" key="8">
    <source>
        <dbReference type="Pfam" id="PF02544"/>
    </source>
</evidence>
<evidence type="ECO:0000256" key="3">
    <source>
        <dbReference type="ARBA" id="ARBA00022692"/>
    </source>
</evidence>
<gene>
    <name evidence="9" type="ORF">L228DRAFT_259161</name>
</gene>
<name>A0A165J666_XYLHT</name>
<dbReference type="InterPro" id="IPR039357">
    <property type="entry name" value="SRD5A/TECR"/>
</dbReference>
<dbReference type="GeneID" id="28899277"/>
<proteinExistence type="inferred from homology"/>
<dbReference type="STRING" id="1328760.A0A165J666"/>
<evidence type="ECO:0000256" key="4">
    <source>
        <dbReference type="ARBA" id="ARBA00022989"/>
    </source>
</evidence>
<feature type="transmembrane region" description="Helical" evidence="7">
    <location>
        <begin position="158"/>
        <end position="178"/>
    </location>
</feature>
<dbReference type="Proteomes" id="UP000076632">
    <property type="component" value="Unassembled WGS sequence"/>
</dbReference>
<keyword evidence="3 7" id="KW-0812">Transmembrane</keyword>
<dbReference type="RefSeq" id="XP_018191341.1">
    <property type="nucleotide sequence ID" value="XM_018334140.1"/>
</dbReference>
<evidence type="ECO:0000313" key="10">
    <source>
        <dbReference type="Proteomes" id="UP000076632"/>
    </source>
</evidence>
<feature type="transmembrane region" description="Helical" evidence="7">
    <location>
        <begin position="88"/>
        <end position="107"/>
    </location>
</feature>
<organism evidence="9 10">
    <name type="scientific">Xylona heveae (strain CBS 132557 / TC161)</name>
    <dbReference type="NCBI Taxonomy" id="1328760"/>
    <lineage>
        <taxon>Eukaryota</taxon>
        <taxon>Fungi</taxon>
        <taxon>Dikarya</taxon>
        <taxon>Ascomycota</taxon>
        <taxon>Pezizomycotina</taxon>
        <taxon>Xylonomycetes</taxon>
        <taxon>Xylonales</taxon>
        <taxon>Xylonaceae</taxon>
        <taxon>Xylona</taxon>
    </lineage>
</organism>
<reference evidence="9 10" key="1">
    <citation type="journal article" date="2016" name="Fungal Biol.">
        <title>The genome of Xylona heveae provides a window into fungal endophytism.</title>
        <authorList>
            <person name="Gazis R."/>
            <person name="Kuo A."/>
            <person name="Riley R."/>
            <person name="LaButti K."/>
            <person name="Lipzen A."/>
            <person name="Lin J."/>
            <person name="Amirebrahimi M."/>
            <person name="Hesse C.N."/>
            <person name="Spatafora J.W."/>
            <person name="Henrissat B."/>
            <person name="Hainaut M."/>
            <person name="Grigoriev I.V."/>
            <person name="Hibbett D.S."/>
        </authorList>
    </citation>
    <scope>NUCLEOTIDE SEQUENCE [LARGE SCALE GENOMIC DNA]</scope>
    <source>
        <strain evidence="9 10">TC161</strain>
    </source>
</reference>
<dbReference type="GO" id="GO:0016627">
    <property type="term" value="F:oxidoreductase activity, acting on the CH-CH group of donors"/>
    <property type="evidence" value="ECO:0007669"/>
    <property type="project" value="InterPro"/>
</dbReference>
<dbReference type="PANTHER" id="PTHR10556:SF43">
    <property type="entry name" value="STEROID 5-ALPHA-REDUCTASE DET2"/>
    <property type="match status" value="1"/>
</dbReference>
<comment type="subcellular location">
    <subcellularLocation>
        <location evidence="1">Membrane</location>
        <topology evidence="1">Multi-pass membrane protein</topology>
    </subcellularLocation>
</comment>
<evidence type="ECO:0000256" key="7">
    <source>
        <dbReference type="SAM" id="Phobius"/>
    </source>
</evidence>
<keyword evidence="4 7" id="KW-1133">Transmembrane helix</keyword>
<dbReference type="PANTHER" id="PTHR10556">
    <property type="entry name" value="3-OXO-5-ALPHA-STEROID 4-DEHYDROGENASE"/>
    <property type="match status" value="1"/>
</dbReference>
<feature type="compositionally biased region" description="Basic and acidic residues" evidence="6">
    <location>
        <begin position="195"/>
        <end position="212"/>
    </location>
</feature>
<feature type="domain" description="3-oxo-5-alpha-steroid 4-dehydrogenase C-terminal" evidence="8">
    <location>
        <begin position="254"/>
        <end position="341"/>
    </location>
</feature>